<keyword evidence="2" id="KW-1185">Reference proteome</keyword>
<evidence type="ECO:0000313" key="2">
    <source>
        <dbReference type="Proteomes" id="UP000479000"/>
    </source>
</evidence>
<feature type="non-terminal residue" evidence="1">
    <location>
        <position position="61"/>
    </location>
</feature>
<organism evidence="1 2">
    <name type="scientific">Nesidiocoris tenuis</name>
    <dbReference type="NCBI Taxonomy" id="355587"/>
    <lineage>
        <taxon>Eukaryota</taxon>
        <taxon>Metazoa</taxon>
        <taxon>Ecdysozoa</taxon>
        <taxon>Arthropoda</taxon>
        <taxon>Hexapoda</taxon>
        <taxon>Insecta</taxon>
        <taxon>Pterygota</taxon>
        <taxon>Neoptera</taxon>
        <taxon>Paraneoptera</taxon>
        <taxon>Hemiptera</taxon>
        <taxon>Heteroptera</taxon>
        <taxon>Panheteroptera</taxon>
        <taxon>Cimicomorpha</taxon>
        <taxon>Miridae</taxon>
        <taxon>Dicyphina</taxon>
        <taxon>Nesidiocoris</taxon>
    </lineage>
</organism>
<gene>
    <name evidence="1" type="ORF">NTEN_LOCUS6551</name>
</gene>
<protein>
    <submittedName>
        <fullName evidence="1">Uncharacterized protein</fullName>
    </submittedName>
</protein>
<dbReference type="EMBL" id="CADCXU010009875">
    <property type="protein sequence ID" value="CAB0000764.1"/>
    <property type="molecule type" value="Genomic_DNA"/>
</dbReference>
<dbReference type="Proteomes" id="UP000479000">
    <property type="component" value="Unassembled WGS sequence"/>
</dbReference>
<sequence>MRKFSRRRQFSAHYGRLGIYRASVAPLWLGSRQKNRIGHNLEYTFGEFGASCMNFIRSGTQ</sequence>
<dbReference type="AlphaFoldDB" id="A0A6H5GBF9"/>
<proteinExistence type="predicted"/>
<reference evidence="1 2" key="1">
    <citation type="submission" date="2020-02" db="EMBL/GenBank/DDBJ databases">
        <authorList>
            <person name="Ferguson B K."/>
        </authorList>
    </citation>
    <scope>NUCLEOTIDE SEQUENCE [LARGE SCALE GENOMIC DNA]</scope>
</reference>
<accession>A0A6H5GBF9</accession>
<name>A0A6H5GBF9_9HEMI</name>
<evidence type="ECO:0000313" key="1">
    <source>
        <dbReference type="EMBL" id="CAB0000764.1"/>
    </source>
</evidence>